<sequence length="101" mass="11880">MNIASREKYKKLKLRNRFGAFIKDLILHVFPLIVNLNHVLYQEMIDISSYLFPRIDLKQTKDFHLALTPVTTQNCGQGKPPDLEAYFCLGIRENYERSIHK</sequence>
<organism evidence="1 2">
    <name type="scientific">Paenibacillus baekrokdamisoli</name>
    <dbReference type="NCBI Taxonomy" id="1712516"/>
    <lineage>
        <taxon>Bacteria</taxon>
        <taxon>Bacillati</taxon>
        <taxon>Bacillota</taxon>
        <taxon>Bacilli</taxon>
        <taxon>Bacillales</taxon>
        <taxon>Paenibacillaceae</taxon>
        <taxon>Paenibacillus</taxon>
    </lineage>
</organism>
<dbReference type="AlphaFoldDB" id="A0A3G9IJB7"/>
<dbReference type="Proteomes" id="UP000275368">
    <property type="component" value="Chromosome"/>
</dbReference>
<evidence type="ECO:0000313" key="2">
    <source>
        <dbReference type="Proteomes" id="UP000275368"/>
    </source>
</evidence>
<accession>A0A3G9IJB7</accession>
<reference evidence="1 2" key="1">
    <citation type="submission" date="2018-11" db="EMBL/GenBank/DDBJ databases">
        <title>Complete genome sequence of Paenibacillus baekrokdamisoli strain KCTC 33723.</title>
        <authorList>
            <person name="Kang S.W."/>
            <person name="Lee K.C."/>
            <person name="Kim K.K."/>
            <person name="Kim J.S."/>
            <person name="Kim D.S."/>
            <person name="Ko S.H."/>
            <person name="Yang S.H."/>
            <person name="Lee J.S."/>
        </authorList>
    </citation>
    <scope>NUCLEOTIDE SEQUENCE [LARGE SCALE GENOMIC DNA]</scope>
    <source>
        <strain evidence="1 2">KCTC 33723</strain>
    </source>
</reference>
<keyword evidence="2" id="KW-1185">Reference proteome</keyword>
<protein>
    <submittedName>
        <fullName evidence="1">Uncharacterized protein</fullName>
    </submittedName>
</protein>
<proteinExistence type="predicted"/>
<gene>
    <name evidence="1" type="ORF">Back11_03450</name>
</gene>
<dbReference type="RefSeq" id="WP_221226882.1">
    <property type="nucleotide sequence ID" value="NZ_JACHXC010000018.1"/>
</dbReference>
<dbReference type="EMBL" id="AP019308">
    <property type="protein sequence ID" value="BBH19000.1"/>
    <property type="molecule type" value="Genomic_DNA"/>
</dbReference>
<dbReference type="KEGG" id="pbk:Back11_03450"/>
<evidence type="ECO:0000313" key="1">
    <source>
        <dbReference type="EMBL" id="BBH19000.1"/>
    </source>
</evidence>
<name>A0A3G9IJB7_9BACL</name>